<feature type="site" description="Interaction with DNA" evidence="10">
    <location>
        <position position="32"/>
    </location>
</feature>
<dbReference type="PROSITE" id="PS00396">
    <property type="entry name" value="TOPO_IA_1"/>
    <property type="match status" value="1"/>
</dbReference>
<dbReference type="InterPro" id="IPR000380">
    <property type="entry name" value="Topo_IA"/>
</dbReference>
<dbReference type="PRINTS" id="PR00417">
    <property type="entry name" value="PRTPISMRASEI"/>
</dbReference>
<keyword evidence="6" id="KW-0460">Magnesium</keyword>
<feature type="site" description="Interaction with DNA" evidence="10">
    <location>
        <position position="300"/>
    </location>
</feature>
<dbReference type="InterPro" id="IPR003601">
    <property type="entry name" value="Topo_IA_2"/>
</dbReference>
<dbReference type="Gene3D" id="1.10.460.10">
    <property type="entry name" value="Topoisomerase I, domain 2"/>
    <property type="match status" value="1"/>
</dbReference>
<dbReference type="InterPro" id="IPR023406">
    <property type="entry name" value="Topo_IA_AS"/>
</dbReference>
<feature type="site" description="Interaction with DNA" evidence="10">
    <location>
        <position position="141"/>
    </location>
</feature>
<dbReference type="InterPro" id="IPR023405">
    <property type="entry name" value="Topo_IA_core_domain"/>
</dbReference>
<dbReference type="InterPro" id="IPR013498">
    <property type="entry name" value="Topo_IA_Znf"/>
</dbReference>
<dbReference type="InterPro" id="IPR013826">
    <property type="entry name" value="Topo_IA_cen_sub3"/>
</dbReference>
<dbReference type="InterPro" id="IPR005733">
    <property type="entry name" value="TopoI_bac-type"/>
</dbReference>
<evidence type="ECO:0000259" key="11">
    <source>
        <dbReference type="PROSITE" id="PS50880"/>
    </source>
</evidence>
<dbReference type="Proteomes" id="UP000823896">
    <property type="component" value="Unassembled WGS sequence"/>
</dbReference>
<dbReference type="InterPro" id="IPR028612">
    <property type="entry name" value="Topoisom_1_IA"/>
</dbReference>
<proteinExistence type="inferred from homology"/>
<dbReference type="EC" id="5.6.2.1" evidence="10"/>
<evidence type="ECO:0000256" key="10">
    <source>
        <dbReference type="HAMAP-Rule" id="MF_00952"/>
    </source>
</evidence>
<keyword evidence="9 10" id="KW-0413">Isomerase</keyword>
<dbReference type="NCBIfam" id="TIGR01051">
    <property type="entry name" value="topA_bact"/>
    <property type="match status" value="1"/>
</dbReference>
<evidence type="ECO:0000256" key="4">
    <source>
        <dbReference type="ARBA" id="ARBA00022771"/>
    </source>
</evidence>
<dbReference type="PANTHER" id="PTHR42785">
    <property type="entry name" value="DNA TOPOISOMERASE, TYPE IA, CORE"/>
    <property type="match status" value="1"/>
</dbReference>
<dbReference type="HAMAP" id="MF_00952">
    <property type="entry name" value="Topoisom_1_prok"/>
    <property type="match status" value="1"/>
</dbReference>
<comment type="catalytic activity">
    <reaction evidence="1 10">
        <text>ATP-independent breakage of single-stranded DNA, followed by passage and rejoining.</text>
        <dbReference type="EC" id="5.6.2.1"/>
    </reaction>
</comment>
<dbReference type="Gene3D" id="3.30.65.10">
    <property type="entry name" value="Bacterial Topoisomerase I, domain 1"/>
    <property type="match status" value="3"/>
</dbReference>
<dbReference type="SMART" id="SM00437">
    <property type="entry name" value="TOP1Ac"/>
    <property type="match status" value="1"/>
</dbReference>
<sequence length="716" mass="81202">MKNLVIVESPSKSKTIEKYLGSDYHVVSSKGHIRDLATTGKGGLGIDVENGFIPNYKISSDKKEVVKDLQKLAKKSDHVYLASDPDREGEAIAWHLATVLGLDMNEDNRIVFHEITKQAILEAMKHPQKIDQDLVKSQETRRMLDRIIGFRLSKLLQNKIQSKSAGRVQSVALRLIVERENEIRKFKKEEYWTLDALCHKGKSRFTAGLQKVDGKKAKLKNKEETDAIITRCAQGPFVVSNIERKVKKKEPKMPFITSTLQQEASNKLGFGAKKTMQIAQKLYEGIDLGGRSEGLITYMRSDSTRLSPVFLNDAFHYIETIYGKEYRGRARQKNDENAQDAHEAIRMTNVMNTPESVKQYLTNDQYKLYHLIYSRTMASLMAPAKSDAVSVQIDSCGCQFTANGSTLTFDGYLKVYGKYEQVKDDVLPPLEAGETLEKVKLEGKQHFTEPPLRYSEARLIKELEEKGIGRPSTYAMIIDTLQARGYATLEKSSETSRTKVFVPSEQGELTDQKLQEYFSSVINVSYTAGMESHLDEIANGKRNNIEELQQFWDKFDPLVQNAYDHMEKRELERTGELCPECGSELVYRNGRYGKFVSCINFPKCRYTKSEEEPQQSDEVCPNCGARMVMKKGRYGSFLACSNYPQCKTIKSLKEKAKPEPTGELCPECGHELVRRKSRYGTTFIGCSNYPKCRYIKKEPKVAKKKQEAAAESGESA</sequence>
<dbReference type="GO" id="GO:0006265">
    <property type="term" value="P:DNA topological change"/>
    <property type="evidence" value="ECO:0007669"/>
    <property type="project" value="UniProtKB-UniRule"/>
</dbReference>
<evidence type="ECO:0000256" key="1">
    <source>
        <dbReference type="ARBA" id="ARBA00000213"/>
    </source>
</evidence>
<gene>
    <name evidence="10 13" type="primary">topA</name>
    <name evidence="13" type="ORF">H9702_09360</name>
</gene>
<dbReference type="SUPFAM" id="SSF57783">
    <property type="entry name" value="Zinc beta-ribbon"/>
    <property type="match status" value="3"/>
</dbReference>
<dbReference type="GO" id="GO:0003917">
    <property type="term" value="F:DNA topoisomerase type I (single strand cut, ATP-independent) activity"/>
    <property type="evidence" value="ECO:0007669"/>
    <property type="project" value="UniProtKB-UniRule"/>
</dbReference>
<dbReference type="GO" id="GO:0008270">
    <property type="term" value="F:zinc ion binding"/>
    <property type="evidence" value="ECO:0007669"/>
    <property type="project" value="UniProtKB-KW"/>
</dbReference>
<reference evidence="13" key="1">
    <citation type="journal article" date="2021" name="PeerJ">
        <title>Extensive microbial diversity within the chicken gut microbiome revealed by metagenomics and culture.</title>
        <authorList>
            <person name="Gilroy R."/>
            <person name="Ravi A."/>
            <person name="Getino M."/>
            <person name="Pursley I."/>
            <person name="Horton D.L."/>
            <person name="Alikhan N.F."/>
            <person name="Baker D."/>
            <person name="Gharbi K."/>
            <person name="Hall N."/>
            <person name="Watson M."/>
            <person name="Adriaenssens E.M."/>
            <person name="Foster-Nyarko E."/>
            <person name="Jarju S."/>
            <person name="Secka A."/>
            <person name="Antonio M."/>
            <person name="Oren A."/>
            <person name="Chaudhuri R.R."/>
            <person name="La Ragione R."/>
            <person name="Hildebrand F."/>
            <person name="Pallen M.J."/>
        </authorList>
    </citation>
    <scope>NUCLEOTIDE SEQUENCE</scope>
    <source>
        <strain evidence="13">CHK187-11901</strain>
    </source>
</reference>
<keyword evidence="8 10" id="KW-0238">DNA-binding</keyword>
<organism evidence="13 14">
    <name type="scientific">Candidatus Merdibacter merdavium</name>
    <dbReference type="NCBI Taxonomy" id="2838692"/>
    <lineage>
        <taxon>Bacteria</taxon>
        <taxon>Bacillati</taxon>
        <taxon>Bacillota</taxon>
        <taxon>Erysipelotrichia</taxon>
        <taxon>Erysipelotrichales</taxon>
        <taxon>Erysipelotrichaceae</taxon>
        <taxon>Merdibacter</taxon>
    </lineage>
</organism>
<keyword evidence="5" id="KW-0862">Zinc</keyword>
<dbReference type="SUPFAM" id="SSF56712">
    <property type="entry name" value="Prokaryotic type I DNA topoisomerase"/>
    <property type="match status" value="1"/>
</dbReference>
<evidence type="ECO:0000259" key="12">
    <source>
        <dbReference type="PROSITE" id="PS52039"/>
    </source>
</evidence>
<protein>
    <recommendedName>
        <fullName evidence="10">DNA topoisomerase 1</fullName>
        <ecNumber evidence="10">5.6.2.1</ecNumber>
    </recommendedName>
    <alternativeName>
        <fullName evidence="10">DNA topoisomerase I</fullName>
    </alternativeName>
</protein>
<comment type="caution">
    <text evidence="13">The sequence shown here is derived from an EMBL/GenBank/DDBJ whole genome shotgun (WGS) entry which is preliminary data.</text>
</comment>
<evidence type="ECO:0000313" key="13">
    <source>
        <dbReference type="EMBL" id="HJC37317.1"/>
    </source>
</evidence>
<dbReference type="Gene3D" id="1.10.290.10">
    <property type="entry name" value="Topoisomerase I, domain 4"/>
    <property type="match status" value="1"/>
</dbReference>
<name>A0A9D2SW53_9FIRM</name>
<dbReference type="PROSITE" id="PS52039">
    <property type="entry name" value="TOPO_IA_2"/>
    <property type="match status" value="1"/>
</dbReference>
<keyword evidence="4" id="KW-0863">Zinc-finger</keyword>
<dbReference type="GO" id="GO:0005694">
    <property type="term" value="C:chromosome"/>
    <property type="evidence" value="ECO:0007669"/>
    <property type="project" value="InterPro"/>
</dbReference>
<evidence type="ECO:0000313" key="14">
    <source>
        <dbReference type="Proteomes" id="UP000823896"/>
    </source>
</evidence>
<feature type="domain" description="Toprim" evidence="11">
    <location>
        <begin position="2"/>
        <end position="115"/>
    </location>
</feature>
<dbReference type="PROSITE" id="PS50880">
    <property type="entry name" value="TOPRIM"/>
    <property type="match status" value="1"/>
</dbReference>
<dbReference type="Pfam" id="PF01396">
    <property type="entry name" value="Zn_ribbon_Top1"/>
    <property type="match status" value="3"/>
</dbReference>
<comment type="similarity">
    <text evidence="2 10">Belongs to the type IA topoisomerase family.</text>
</comment>
<dbReference type="InterPro" id="IPR013825">
    <property type="entry name" value="Topo_IA_cen_sub2"/>
</dbReference>
<evidence type="ECO:0000256" key="2">
    <source>
        <dbReference type="ARBA" id="ARBA00009446"/>
    </source>
</evidence>
<accession>A0A9D2SW53</accession>
<dbReference type="AlphaFoldDB" id="A0A9D2SW53"/>
<feature type="site" description="Interaction with DNA" evidence="10">
    <location>
        <position position="142"/>
    </location>
</feature>
<feature type="site" description="Interaction with DNA" evidence="10">
    <location>
        <position position="145"/>
    </location>
</feature>
<dbReference type="InterPro" id="IPR003602">
    <property type="entry name" value="Topo_IA_DNA-bd_dom"/>
</dbReference>
<comment type="subunit">
    <text evidence="10">Monomer.</text>
</comment>
<evidence type="ECO:0000256" key="7">
    <source>
        <dbReference type="ARBA" id="ARBA00023029"/>
    </source>
</evidence>
<evidence type="ECO:0000256" key="3">
    <source>
        <dbReference type="ARBA" id="ARBA00022723"/>
    </source>
</evidence>
<evidence type="ECO:0000256" key="9">
    <source>
        <dbReference type="ARBA" id="ARBA00023235"/>
    </source>
</evidence>
<evidence type="ECO:0000256" key="8">
    <source>
        <dbReference type="ARBA" id="ARBA00023125"/>
    </source>
</evidence>
<dbReference type="Pfam" id="PF01131">
    <property type="entry name" value="Topoisom_bac"/>
    <property type="match status" value="1"/>
</dbReference>
<dbReference type="InterPro" id="IPR006171">
    <property type="entry name" value="TOPRIM_dom"/>
</dbReference>
<dbReference type="InterPro" id="IPR013497">
    <property type="entry name" value="Topo_IA_cen"/>
</dbReference>
<feature type="region of interest" description="Interaction with DNA" evidence="10">
    <location>
        <begin position="164"/>
        <end position="169"/>
    </location>
</feature>
<dbReference type="CDD" id="cd00186">
    <property type="entry name" value="TOP1Ac"/>
    <property type="match status" value="1"/>
</dbReference>
<comment type="caution">
    <text evidence="10">Lacks conserved residue(s) required for the propagation of feature annotation.</text>
</comment>
<evidence type="ECO:0000256" key="5">
    <source>
        <dbReference type="ARBA" id="ARBA00022833"/>
    </source>
</evidence>
<dbReference type="Gene3D" id="2.70.20.10">
    <property type="entry name" value="Topoisomerase I, domain 3"/>
    <property type="match status" value="1"/>
</dbReference>
<dbReference type="InterPro" id="IPR013824">
    <property type="entry name" value="Topo_IA_cen_sub1"/>
</dbReference>
<dbReference type="EMBL" id="DWWM01000057">
    <property type="protein sequence ID" value="HJC37317.1"/>
    <property type="molecule type" value="Genomic_DNA"/>
</dbReference>
<dbReference type="GO" id="GO:0003677">
    <property type="term" value="F:DNA binding"/>
    <property type="evidence" value="ECO:0007669"/>
    <property type="project" value="UniProtKB-KW"/>
</dbReference>
<dbReference type="InterPro" id="IPR034149">
    <property type="entry name" value="TOPRIM_TopoI"/>
</dbReference>
<dbReference type="SMART" id="SM00436">
    <property type="entry name" value="TOP1Bc"/>
    <property type="match status" value="1"/>
</dbReference>
<evidence type="ECO:0000256" key="6">
    <source>
        <dbReference type="ARBA" id="ARBA00022842"/>
    </source>
</evidence>
<dbReference type="SMART" id="SM00493">
    <property type="entry name" value="TOPRIM"/>
    <property type="match status" value="1"/>
</dbReference>
<reference evidence="13" key="2">
    <citation type="submission" date="2021-04" db="EMBL/GenBank/DDBJ databases">
        <authorList>
            <person name="Gilroy R."/>
        </authorList>
    </citation>
    <scope>NUCLEOTIDE SEQUENCE</scope>
    <source>
        <strain evidence="13">CHK187-11901</strain>
    </source>
</reference>
<keyword evidence="3" id="KW-0479">Metal-binding</keyword>
<feature type="active site" description="O-(5'-phospho-DNA)-tyrosine intermediate" evidence="10">
    <location>
        <position position="298"/>
    </location>
</feature>
<dbReference type="Pfam" id="PF01751">
    <property type="entry name" value="Toprim"/>
    <property type="match status" value="1"/>
</dbReference>
<feature type="site" description="Interaction with DNA" evidence="10">
    <location>
        <position position="484"/>
    </location>
</feature>
<feature type="domain" description="Topo IA-type catalytic" evidence="12">
    <location>
        <begin position="131"/>
        <end position="559"/>
    </location>
</feature>
<dbReference type="PANTHER" id="PTHR42785:SF1">
    <property type="entry name" value="DNA TOPOISOMERASE"/>
    <property type="match status" value="1"/>
</dbReference>
<comment type="function">
    <text evidence="10">Releases the supercoiling and torsional tension of DNA, which is introduced during the DNA replication and transcription, by transiently cleaving and rejoining one strand of the DNA duplex. Introduces a single-strand break via transesterification at a target site in duplex DNA. The scissile phosphodiester is attacked by the catalytic tyrosine of the enzyme, resulting in the formation of a DNA-(5'-phosphotyrosyl)-enzyme intermediate and the expulsion of a 3'-OH DNA strand. The free DNA strand then undergoes passage around the unbroken strand, thus removing DNA supercoils. Finally, in the religation step, the DNA 3'-OH attacks the covalent intermediate to expel the active-site tyrosine and restore the DNA phosphodiester backbone.</text>
</comment>
<keyword evidence="7 10" id="KW-0799">Topoisomerase</keyword>
<dbReference type="Gene3D" id="3.40.50.140">
    <property type="match status" value="1"/>
</dbReference>
<dbReference type="CDD" id="cd03363">
    <property type="entry name" value="TOPRIM_TopoIA_TopoI"/>
    <property type="match status" value="1"/>
</dbReference>